<name>A0AAJ5WU40_9BACT</name>
<dbReference type="EMBL" id="CP119311">
    <property type="protein sequence ID" value="WEK35668.1"/>
    <property type="molecule type" value="Genomic_DNA"/>
</dbReference>
<organism evidence="1 2">
    <name type="scientific">Candidatus Pseudobacter hemicellulosilyticus</name>
    <dbReference type="NCBI Taxonomy" id="3121375"/>
    <lineage>
        <taxon>Bacteria</taxon>
        <taxon>Pseudomonadati</taxon>
        <taxon>Bacteroidota</taxon>
        <taxon>Chitinophagia</taxon>
        <taxon>Chitinophagales</taxon>
        <taxon>Chitinophagaceae</taxon>
        <taxon>Pseudobacter</taxon>
    </lineage>
</organism>
<evidence type="ECO:0000313" key="1">
    <source>
        <dbReference type="EMBL" id="WEK35668.1"/>
    </source>
</evidence>
<evidence type="ECO:0008006" key="3">
    <source>
        <dbReference type="Google" id="ProtNLM"/>
    </source>
</evidence>
<accession>A0AAJ5WU40</accession>
<dbReference type="Proteomes" id="UP001220610">
    <property type="component" value="Chromosome"/>
</dbReference>
<dbReference type="InterPro" id="IPR017853">
    <property type="entry name" value="GH"/>
</dbReference>
<dbReference type="SUPFAM" id="SSF51445">
    <property type="entry name" value="(Trans)glycosidases"/>
    <property type="match status" value="1"/>
</dbReference>
<dbReference type="Gene3D" id="3.20.20.70">
    <property type="entry name" value="Aldolase class I"/>
    <property type="match status" value="1"/>
</dbReference>
<protein>
    <recommendedName>
        <fullName evidence="3">Alpha-galactosidase</fullName>
    </recommendedName>
</protein>
<dbReference type="InterPro" id="IPR013785">
    <property type="entry name" value="Aldolase_TIM"/>
</dbReference>
<sequence length="732" mass="81637">MIRSLVSAIFTLVLVHSLEAQNMTKYADSLVLQNGGATVVFHTGSGAVDYRFAGGPAFAHTGAYVELLPGGWLRTRDFSRHTIETEKTAEGLRVLFTHADNKQPVRIIQSFIMTARQPQVLVGMEVVPVKKGQLLETRNISPFALVSAEGGQLVLPGTDPRLLDVPFDNDNWTDAIEQRWESGKAVSGISYEFASGYDQQQLNGFVIGTVQQEFWKTGIRYQWSGTQPGVLDSLVLIGGAVTADNRALPLSRGGFDGTHDVMPHGSMKGTVLKAPSFFLGGSADVRKTFVQYGQCMQQLSGSLSWKDYAPFYWNSFGVEGVLGYHKKMMPEGVRQTSDFIHSLENFNRYGQPVLSIDSYDGGVYTPEVLRELGQYGQKNGQQMGFYFIPFACWTWKNAMENTKLAGSDYKAADVVLRDPEGKVVPYKDGEWGAYPLDPTHPAVRAMIIHNLQKAKFINAKFLKIDFLSAGALESARRYDTTVRSGMQAYSQGMKLLKHLIDSIMGPDIFITLAISPMFPHQYAHTRFVSTDVYSHLRNDMPGFPHYGSTQNSLSNGTHYWWMQGTLWPYTNMDVAIMKNFQEHGELNEQEIKVRLYAMMVMGSILGDGSDLRHPIAAMRAQQFLDNPAVCAFFSRPKVFTPLHFSDGETGNQRLAFYLPGDTTLLGLFNFYKEGEYHASLSRLALQLKAGAYELRDFMTDAPLGKITNNDKEVRLTIPAKAALMVRLIPVQE</sequence>
<gene>
    <name evidence="1" type="ORF">P0Y53_24545</name>
</gene>
<evidence type="ECO:0000313" key="2">
    <source>
        <dbReference type="Proteomes" id="UP001220610"/>
    </source>
</evidence>
<proteinExistence type="predicted"/>
<dbReference type="AlphaFoldDB" id="A0AAJ5WU40"/>
<reference evidence="1" key="1">
    <citation type="submission" date="2023-03" db="EMBL/GenBank/DDBJ databases">
        <title>Andean soil-derived lignocellulolytic bacterial consortium as a source of novel taxa and putative plastic-active enzymes.</title>
        <authorList>
            <person name="Diaz-Garcia L."/>
            <person name="Chuvochina M."/>
            <person name="Feuerriegel G."/>
            <person name="Bunk B."/>
            <person name="Sproer C."/>
            <person name="Streit W.R."/>
            <person name="Rodriguez L.M."/>
            <person name="Overmann J."/>
            <person name="Jimenez D.J."/>
        </authorList>
    </citation>
    <scope>NUCLEOTIDE SEQUENCE</scope>
    <source>
        <strain evidence="1">MAG 7</strain>
    </source>
</reference>